<feature type="region of interest" description="Disordered" evidence="16">
    <location>
        <begin position="90"/>
        <end position="141"/>
    </location>
</feature>
<dbReference type="InterPro" id="IPR012340">
    <property type="entry name" value="NA-bd_OB-fold"/>
</dbReference>
<dbReference type="GO" id="GO:0006281">
    <property type="term" value="P:DNA repair"/>
    <property type="evidence" value="ECO:0007669"/>
    <property type="project" value="UniProtKB-UniRule"/>
</dbReference>
<keyword evidence="7 15" id="KW-0067">ATP-binding</keyword>
<keyword evidence="20" id="KW-1185">Reference proteome</keyword>
<reference evidence="20" key="1">
    <citation type="submission" date="2017-05" db="EMBL/GenBank/DDBJ databases">
        <authorList>
            <person name="Kirkegaard R."/>
            <person name="Mcilroy J S."/>
        </authorList>
    </citation>
    <scope>NUCLEOTIDE SEQUENCE [LARGE SCALE GENOMIC DNA]</scope>
</reference>
<evidence type="ECO:0000256" key="8">
    <source>
        <dbReference type="ARBA" id="ARBA00023125"/>
    </source>
</evidence>
<dbReference type="InterPro" id="IPR001650">
    <property type="entry name" value="Helicase_C-like"/>
</dbReference>
<name>A0A1Y6K7S0_9CHLR</name>
<comment type="function">
    <text evidence="15">Plays a critical role in recombination and DNA repair. Helps process Holliday junction intermediates to mature products by catalyzing branch migration. Has replication fork regression activity, unwinds stalled or blocked replication forks to make a HJ that can be resolved. Has a DNA unwinding activity characteristic of a DNA helicase with 3'-5' polarity.</text>
</comment>
<dbReference type="InterPro" id="IPR014001">
    <property type="entry name" value="Helicase_ATP-bd"/>
</dbReference>
<dbReference type="Pfam" id="PF17191">
    <property type="entry name" value="RecG_wedge"/>
    <property type="match status" value="1"/>
</dbReference>
<dbReference type="NCBIfam" id="TIGR00643">
    <property type="entry name" value="recG"/>
    <property type="match status" value="1"/>
</dbReference>
<evidence type="ECO:0000256" key="2">
    <source>
        <dbReference type="ARBA" id="ARBA00017846"/>
    </source>
</evidence>
<evidence type="ECO:0000256" key="12">
    <source>
        <dbReference type="ARBA" id="ARBA00034617"/>
    </source>
</evidence>
<dbReference type="GO" id="GO:0006310">
    <property type="term" value="P:DNA recombination"/>
    <property type="evidence" value="ECO:0007669"/>
    <property type="project" value="UniProtKB-UniRule"/>
</dbReference>
<dbReference type="NCBIfam" id="NF008165">
    <property type="entry name" value="PRK10917.1-3"/>
    <property type="match status" value="1"/>
</dbReference>
<dbReference type="GO" id="GO:0005524">
    <property type="term" value="F:ATP binding"/>
    <property type="evidence" value="ECO:0007669"/>
    <property type="project" value="UniProtKB-KW"/>
</dbReference>
<dbReference type="OrthoDB" id="9804325at2"/>
<evidence type="ECO:0000256" key="16">
    <source>
        <dbReference type="SAM" id="MobiDB-lite"/>
    </source>
</evidence>
<accession>A0A1Y6K7S0</accession>
<evidence type="ECO:0000256" key="5">
    <source>
        <dbReference type="ARBA" id="ARBA00022801"/>
    </source>
</evidence>
<sequence>MFRSIEKLYKIFKLEADLNYSDKAVVGGLTKLTEIWQADARGDGVPEGEIQQVADILKGYSDLSIQKRAQAIKQIGQILDNPGIKHLPGAKALEQPQIPKETQNDPSKPTQMLPKVTQTTSRASSRKPSGGAAPIPANALPDPFLSPTNTVHGIGQKQSQLLSKLGIFTVEDLIYFFPRRYDDYTKMKLIKDLTYGDEVTIIACVDRVGTFSSRDKNRKIIQAVVSDNTGSIQLMWFNQIYHLRQLRKNMFISISGKIEQYMGRLVMYHPDYEKISQEQINTKRIVPVYPLTARLNQRWLRRVIFSVLENWAPKIPEYLTEYILEDASLMDLPTALKEIHFPENHDNLLKARHRLAFDEIFLLQLGVLRQKHEWINAEGRKFPVDDDWLNNQLNRLPFSLTDAQQKVLSDLRADLDSGRPMNRLLQGDVGSGKTIIAGLGIAMVVRSGSQAAYMAPTSILAEQHYKNLKQLLTTSSDHHPLLEESQIRLLIGDTPSRERHEILEGLAQGWVKLVIGTHALIEDPVVFNDLQFVVVDEQHRFGVSQRAALREKGDNPHLLVMTATPIPRSLALTVYGDLDLSVLDEMPPGRQPVKTYINYPVERERIYNLVRIQINRGHQAFIIYPLVEQGENEEVLAAVQEYERLQSEIFPDLRLGLIHGRLRADEKDAIMRQFRDHQFDILVSTTVIEVGVDIPNATIMIIEGADRFGLAQLHQLRGRVGRSAEQSYCFLIPQTSDKVENERLLAMVSTHDGFVLAEHDLKQRGPGEFLGTRQSGYAGLRLASLTDVHLIETARNYAQQVFENDPTLQAEEHHLMRQAMEHFWPNKEGDMS</sequence>
<dbReference type="GO" id="GO:0016887">
    <property type="term" value="F:ATP hydrolysis activity"/>
    <property type="evidence" value="ECO:0007669"/>
    <property type="project" value="RHEA"/>
</dbReference>
<evidence type="ECO:0000256" key="9">
    <source>
        <dbReference type="ARBA" id="ARBA00023172"/>
    </source>
</evidence>
<dbReference type="EC" id="5.6.2.4" evidence="13 15"/>
<evidence type="ECO:0000313" key="20">
    <source>
        <dbReference type="Proteomes" id="UP000195514"/>
    </source>
</evidence>
<dbReference type="NCBIfam" id="NF008168">
    <property type="entry name" value="PRK10917.2-2"/>
    <property type="match status" value="1"/>
</dbReference>
<dbReference type="Pfam" id="PF00270">
    <property type="entry name" value="DEAD"/>
    <property type="match status" value="1"/>
</dbReference>
<dbReference type="InterPro" id="IPR045562">
    <property type="entry name" value="RecG_dom3_C"/>
</dbReference>
<dbReference type="Proteomes" id="UP000195514">
    <property type="component" value="Chromosome I"/>
</dbReference>
<keyword evidence="4 15" id="KW-0227">DNA damage</keyword>
<evidence type="ECO:0000256" key="3">
    <source>
        <dbReference type="ARBA" id="ARBA00022741"/>
    </source>
</evidence>
<evidence type="ECO:0000256" key="7">
    <source>
        <dbReference type="ARBA" id="ARBA00022840"/>
    </source>
</evidence>
<dbReference type="GO" id="GO:0003677">
    <property type="term" value="F:DNA binding"/>
    <property type="evidence" value="ECO:0007669"/>
    <property type="project" value="UniProtKB-KW"/>
</dbReference>
<dbReference type="GO" id="GO:0043138">
    <property type="term" value="F:3'-5' DNA helicase activity"/>
    <property type="evidence" value="ECO:0007669"/>
    <property type="project" value="UniProtKB-EC"/>
</dbReference>
<dbReference type="Pfam" id="PF19833">
    <property type="entry name" value="RecG_dom3_C"/>
    <property type="match status" value="1"/>
</dbReference>
<feature type="domain" description="Helicase C-terminal" evidence="18">
    <location>
        <begin position="592"/>
        <end position="762"/>
    </location>
</feature>
<evidence type="ECO:0000256" key="4">
    <source>
        <dbReference type="ARBA" id="ARBA00022763"/>
    </source>
</evidence>
<dbReference type="SMART" id="SM00487">
    <property type="entry name" value="DEXDc"/>
    <property type="match status" value="1"/>
</dbReference>
<dbReference type="SMART" id="SM00490">
    <property type="entry name" value="HELICc"/>
    <property type="match status" value="1"/>
</dbReference>
<dbReference type="SUPFAM" id="SSF50249">
    <property type="entry name" value="Nucleic acid-binding proteins"/>
    <property type="match status" value="1"/>
</dbReference>
<keyword evidence="6 15" id="KW-0347">Helicase</keyword>
<dbReference type="RefSeq" id="WP_087862465.1">
    <property type="nucleotide sequence ID" value="NZ_LT859958.1"/>
</dbReference>
<evidence type="ECO:0000256" key="11">
    <source>
        <dbReference type="ARBA" id="ARBA00023235"/>
    </source>
</evidence>
<evidence type="ECO:0000256" key="6">
    <source>
        <dbReference type="ARBA" id="ARBA00022806"/>
    </source>
</evidence>
<dbReference type="Pfam" id="PF00271">
    <property type="entry name" value="Helicase_C"/>
    <property type="match status" value="1"/>
</dbReference>
<evidence type="ECO:0000256" key="1">
    <source>
        <dbReference type="ARBA" id="ARBA00007504"/>
    </source>
</evidence>
<proteinExistence type="inferred from homology"/>
<keyword evidence="3 15" id="KW-0547">Nucleotide-binding</keyword>
<dbReference type="AlphaFoldDB" id="A0A1Y6K7S0"/>
<dbReference type="Gene3D" id="3.40.50.300">
    <property type="entry name" value="P-loop containing nucleotide triphosphate hydrolases"/>
    <property type="match status" value="2"/>
</dbReference>
<dbReference type="InterPro" id="IPR033454">
    <property type="entry name" value="RecG_wedge"/>
</dbReference>
<comment type="catalytic activity">
    <reaction evidence="14 15">
        <text>ATP + H2O = ADP + phosphate + H(+)</text>
        <dbReference type="Rhea" id="RHEA:13065"/>
        <dbReference type="ChEBI" id="CHEBI:15377"/>
        <dbReference type="ChEBI" id="CHEBI:15378"/>
        <dbReference type="ChEBI" id="CHEBI:30616"/>
        <dbReference type="ChEBI" id="CHEBI:43474"/>
        <dbReference type="ChEBI" id="CHEBI:456216"/>
        <dbReference type="EC" id="5.6.2.4"/>
    </reaction>
</comment>
<dbReference type="SUPFAM" id="SSF52540">
    <property type="entry name" value="P-loop containing nucleoside triphosphate hydrolases"/>
    <property type="match status" value="2"/>
</dbReference>
<dbReference type="Gene3D" id="2.40.50.140">
    <property type="entry name" value="Nucleic acid-binding proteins"/>
    <property type="match status" value="1"/>
</dbReference>
<keyword evidence="9 15" id="KW-0233">DNA recombination</keyword>
<organism evidence="19 20">
    <name type="scientific">Candidatus Brevifilum fermentans</name>
    <dbReference type="NCBI Taxonomy" id="1986204"/>
    <lineage>
        <taxon>Bacteria</taxon>
        <taxon>Bacillati</taxon>
        <taxon>Chloroflexota</taxon>
        <taxon>Anaerolineae</taxon>
        <taxon>Anaerolineales</taxon>
        <taxon>Anaerolineaceae</taxon>
        <taxon>Candidatus Brevifilum</taxon>
    </lineage>
</organism>
<dbReference type="CDD" id="cd04488">
    <property type="entry name" value="RecG_wedge_OBF"/>
    <property type="match status" value="1"/>
</dbReference>
<keyword evidence="10 15" id="KW-0234">DNA repair</keyword>
<evidence type="ECO:0000313" key="19">
    <source>
        <dbReference type="EMBL" id="SMX54639.1"/>
    </source>
</evidence>
<comment type="similarity">
    <text evidence="1 15">Belongs to the helicase family. RecG subfamily.</text>
</comment>
<feature type="domain" description="Helicase ATP-binding" evidence="17">
    <location>
        <begin position="414"/>
        <end position="583"/>
    </location>
</feature>
<evidence type="ECO:0000259" key="17">
    <source>
        <dbReference type="PROSITE" id="PS51192"/>
    </source>
</evidence>
<dbReference type="PROSITE" id="PS51194">
    <property type="entry name" value="HELICASE_CTER"/>
    <property type="match status" value="1"/>
</dbReference>
<dbReference type="PROSITE" id="PS51192">
    <property type="entry name" value="HELICASE_ATP_BIND_1"/>
    <property type="match status" value="1"/>
</dbReference>
<comment type="catalytic activity">
    <reaction evidence="12 15">
        <text>Couples ATP hydrolysis with the unwinding of duplex DNA by translocating in the 3'-5' direction.</text>
        <dbReference type="EC" id="5.6.2.4"/>
    </reaction>
</comment>
<keyword evidence="5 15" id="KW-0378">Hydrolase</keyword>
<dbReference type="InterPro" id="IPR004609">
    <property type="entry name" value="ATP-dep_DNA_helicase_RecG"/>
</dbReference>
<evidence type="ECO:0000256" key="15">
    <source>
        <dbReference type="RuleBase" id="RU363016"/>
    </source>
</evidence>
<feature type="compositionally biased region" description="Polar residues" evidence="16">
    <location>
        <begin position="100"/>
        <end position="127"/>
    </location>
</feature>
<dbReference type="PANTHER" id="PTHR47964:SF1">
    <property type="entry name" value="ATP-DEPENDENT DNA HELICASE HOMOLOG RECG, CHLOROPLASTIC"/>
    <property type="match status" value="1"/>
</dbReference>
<evidence type="ECO:0000256" key="10">
    <source>
        <dbReference type="ARBA" id="ARBA00023204"/>
    </source>
</evidence>
<gene>
    <name evidence="19" type="primary">recG</name>
    <name evidence="19" type="ORF">CFX1CAM_1574</name>
</gene>
<dbReference type="EMBL" id="LT859958">
    <property type="protein sequence ID" value="SMX54639.1"/>
    <property type="molecule type" value="Genomic_DNA"/>
</dbReference>
<dbReference type="InterPro" id="IPR011545">
    <property type="entry name" value="DEAD/DEAH_box_helicase_dom"/>
</dbReference>
<protein>
    <recommendedName>
        <fullName evidence="2 15">ATP-dependent DNA helicase RecG</fullName>
        <ecNumber evidence="13 15">5.6.2.4</ecNumber>
    </recommendedName>
</protein>
<keyword evidence="8" id="KW-0238">DNA-binding</keyword>
<evidence type="ECO:0000256" key="14">
    <source>
        <dbReference type="ARBA" id="ARBA00048988"/>
    </source>
</evidence>
<dbReference type="InterPro" id="IPR027417">
    <property type="entry name" value="P-loop_NTPase"/>
</dbReference>
<dbReference type="KEGG" id="abat:CFX1CAM_1574"/>
<evidence type="ECO:0000256" key="13">
    <source>
        <dbReference type="ARBA" id="ARBA00034808"/>
    </source>
</evidence>
<keyword evidence="11" id="KW-0413">Isomerase</keyword>
<dbReference type="InterPro" id="IPR047112">
    <property type="entry name" value="RecG/Mfd"/>
</dbReference>
<dbReference type="CDD" id="cd17992">
    <property type="entry name" value="DEXHc_RecG"/>
    <property type="match status" value="1"/>
</dbReference>
<dbReference type="PANTHER" id="PTHR47964">
    <property type="entry name" value="ATP-DEPENDENT DNA HELICASE HOMOLOG RECG, CHLOROPLASTIC"/>
    <property type="match status" value="1"/>
</dbReference>
<evidence type="ECO:0000259" key="18">
    <source>
        <dbReference type="PROSITE" id="PS51194"/>
    </source>
</evidence>